<evidence type="ECO:0000313" key="1">
    <source>
        <dbReference type="EMBL" id="KAK7264227.1"/>
    </source>
</evidence>
<keyword evidence="2" id="KW-1185">Reference proteome</keyword>
<proteinExistence type="predicted"/>
<evidence type="ECO:0000313" key="2">
    <source>
        <dbReference type="Proteomes" id="UP001359559"/>
    </source>
</evidence>
<dbReference type="Proteomes" id="UP001359559">
    <property type="component" value="Unassembled WGS sequence"/>
</dbReference>
<accession>A0AAN9EUX5</accession>
<comment type="caution">
    <text evidence="1">The sequence shown here is derived from an EMBL/GenBank/DDBJ whole genome shotgun (WGS) entry which is preliminary data.</text>
</comment>
<name>A0AAN9EUX5_CLITE</name>
<dbReference type="AlphaFoldDB" id="A0AAN9EUX5"/>
<protein>
    <submittedName>
        <fullName evidence="1">Uncharacterized protein</fullName>
    </submittedName>
</protein>
<dbReference type="EMBL" id="JAYKXN010000008">
    <property type="protein sequence ID" value="KAK7264227.1"/>
    <property type="molecule type" value="Genomic_DNA"/>
</dbReference>
<organism evidence="1 2">
    <name type="scientific">Clitoria ternatea</name>
    <name type="common">Butterfly pea</name>
    <dbReference type="NCBI Taxonomy" id="43366"/>
    <lineage>
        <taxon>Eukaryota</taxon>
        <taxon>Viridiplantae</taxon>
        <taxon>Streptophyta</taxon>
        <taxon>Embryophyta</taxon>
        <taxon>Tracheophyta</taxon>
        <taxon>Spermatophyta</taxon>
        <taxon>Magnoliopsida</taxon>
        <taxon>eudicotyledons</taxon>
        <taxon>Gunneridae</taxon>
        <taxon>Pentapetalae</taxon>
        <taxon>rosids</taxon>
        <taxon>fabids</taxon>
        <taxon>Fabales</taxon>
        <taxon>Fabaceae</taxon>
        <taxon>Papilionoideae</taxon>
        <taxon>50 kb inversion clade</taxon>
        <taxon>NPAAA clade</taxon>
        <taxon>indigoferoid/millettioid clade</taxon>
        <taxon>Phaseoleae</taxon>
        <taxon>Clitoria</taxon>
    </lineage>
</organism>
<gene>
    <name evidence="1" type="ORF">RJT34_31833</name>
</gene>
<sequence length="69" mass="8330">MRRKCKFGRNEIVIKFTRSSHEIRVVVIVVYIEREREREREREARERKCEALPFCSSPFLSCVPLLLSF</sequence>
<reference evidence="1 2" key="1">
    <citation type="submission" date="2024-01" db="EMBL/GenBank/DDBJ databases">
        <title>The genomes of 5 underutilized Papilionoideae crops provide insights into root nodulation and disease resistance.</title>
        <authorList>
            <person name="Yuan L."/>
        </authorList>
    </citation>
    <scope>NUCLEOTIDE SEQUENCE [LARGE SCALE GENOMIC DNA]</scope>
    <source>
        <strain evidence="1">LY-2023</strain>
        <tissue evidence="1">Leaf</tissue>
    </source>
</reference>